<dbReference type="GO" id="GO:0016020">
    <property type="term" value="C:membrane"/>
    <property type="evidence" value="ECO:0007669"/>
    <property type="project" value="UniProtKB-SubCell"/>
</dbReference>
<organism evidence="15 16">
    <name type="scientific">Trametes cubensis</name>
    <dbReference type="NCBI Taxonomy" id="1111947"/>
    <lineage>
        <taxon>Eukaryota</taxon>
        <taxon>Fungi</taxon>
        <taxon>Dikarya</taxon>
        <taxon>Basidiomycota</taxon>
        <taxon>Agaricomycotina</taxon>
        <taxon>Agaricomycetes</taxon>
        <taxon>Polyporales</taxon>
        <taxon>Polyporaceae</taxon>
        <taxon>Trametes</taxon>
    </lineage>
</organism>
<dbReference type="Pfam" id="PF00067">
    <property type="entry name" value="p450"/>
    <property type="match status" value="2"/>
</dbReference>
<evidence type="ECO:0000313" key="16">
    <source>
        <dbReference type="Proteomes" id="UP001215151"/>
    </source>
</evidence>
<proteinExistence type="inferred from homology"/>
<evidence type="ECO:0000256" key="6">
    <source>
        <dbReference type="ARBA" id="ARBA00022692"/>
    </source>
</evidence>
<dbReference type="PANTHER" id="PTHR46300">
    <property type="entry name" value="P450, PUTATIVE (EUROFUNG)-RELATED-RELATED"/>
    <property type="match status" value="1"/>
</dbReference>
<evidence type="ECO:0000313" key="15">
    <source>
        <dbReference type="EMBL" id="KAJ8502251.1"/>
    </source>
</evidence>
<reference evidence="15" key="1">
    <citation type="submission" date="2022-11" db="EMBL/GenBank/DDBJ databases">
        <title>Genome Sequence of Cubamyces cubensis.</title>
        <authorList>
            <person name="Buettner E."/>
        </authorList>
    </citation>
    <scope>NUCLEOTIDE SEQUENCE</scope>
    <source>
        <strain evidence="15">MPL-01</strain>
    </source>
</reference>
<dbReference type="InterPro" id="IPR017972">
    <property type="entry name" value="Cyt_P450_CS"/>
</dbReference>
<keyword evidence="11 14" id="KW-0503">Monooxygenase</keyword>
<feature type="binding site" description="axial binding residue" evidence="13">
    <location>
        <position position="424"/>
    </location>
    <ligand>
        <name>heme</name>
        <dbReference type="ChEBI" id="CHEBI:30413"/>
    </ligand>
    <ligandPart>
        <name>Fe</name>
        <dbReference type="ChEBI" id="CHEBI:18248"/>
    </ligandPart>
</feature>
<keyword evidence="8" id="KW-1133">Transmembrane helix</keyword>
<protein>
    <recommendedName>
        <fullName evidence="17">O-methylsterigmatocystin oxidoreductase</fullName>
    </recommendedName>
</protein>
<gene>
    <name evidence="15" type="ORF">ONZ51_g72</name>
</gene>
<dbReference type="InterPro" id="IPR050364">
    <property type="entry name" value="Cytochrome_P450_fung"/>
</dbReference>
<evidence type="ECO:0000256" key="2">
    <source>
        <dbReference type="ARBA" id="ARBA00004167"/>
    </source>
</evidence>
<evidence type="ECO:0008006" key="17">
    <source>
        <dbReference type="Google" id="ProtNLM"/>
    </source>
</evidence>
<evidence type="ECO:0000256" key="1">
    <source>
        <dbReference type="ARBA" id="ARBA00001971"/>
    </source>
</evidence>
<dbReference type="AlphaFoldDB" id="A0AAD7U6I1"/>
<keyword evidence="12" id="KW-0472">Membrane</keyword>
<accession>A0AAD7U6I1</accession>
<dbReference type="InterPro" id="IPR002401">
    <property type="entry name" value="Cyt_P450_E_grp-I"/>
</dbReference>
<dbReference type="CDD" id="cd11065">
    <property type="entry name" value="CYP64-like"/>
    <property type="match status" value="1"/>
</dbReference>
<comment type="subcellular location">
    <subcellularLocation>
        <location evidence="2">Membrane</location>
        <topology evidence="2">Single-pass membrane protein</topology>
    </subcellularLocation>
</comment>
<dbReference type="SUPFAM" id="SSF48264">
    <property type="entry name" value="Cytochrome P450"/>
    <property type="match status" value="1"/>
</dbReference>
<keyword evidence="16" id="KW-1185">Reference proteome</keyword>
<comment type="caution">
    <text evidence="15">The sequence shown here is derived from an EMBL/GenBank/DDBJ whole genome shotgun (WGS) entry which is preliminary data.</text>
</comment>
<dbReference type="PROSITE" id="PS00086">
    <property type="entry name" value="CYTOCHROME_P450"/>
    <property type="match status" value="1"/>
</dbReference>
<keyword evidence="9 14" id="KW-0560">Oxidoreductase</keyword>
<evidence type="ECO:0000256" key="13">
    <source>
        <dbReference type="PIRSR" id="PIRSR602401-1"/>
    </source>
</evidence>
<name>A0AAD7U6I1_9APHY</name>
<evidence type="ECO:0000256" key="11">
    <source>
        <dbReference type="ARBA" id="ARBA00023033"/>
    </source>
</evidence>
<evidence type="ECO:0000256" key="4">
    <source>
        <dbReference type="ARBA" id="ARBA00010617"/>
    </source>
</evidence>
<dbReference type="EMBL" id="JAPEVG010000001">
    <property type="protein sequence ID" value="KAJ8502251.1"/>
    <property type="molecule type" value="Genomic_DNA"/>
</dbReference>
<keyword evidence="10 13" id="KW-0408">Iron</keyword>
<evidence type="ECO:0000256" key="9">
    <source>
        <dbReference type="ARBA" id="ARBA00023002"/>
    </source>
</evidence>
<dbReference type="PANTHER" id="PTHR46300:SF7">
    <property type="entry name" value="P450, PUTATIVE (EUROFUNG)-RELATED"/>
    <property type="match status" value="1"/>
</dbReference>
<dbReference type="Gene3D" id="1.10.630.10">
    <property type="entry name" value="Cytochrome P450"/>
    <property type="match status" value="1"/>
</dbReference>
<dbReference type="GO" id="GO:0016705">
    <property type="term" value="F:oxidoreductase activity, acting on paired donors, with incorporation or reduction of molecular oxygen"/>
    <property type="evidence" value="ECO:0007669"/>
    <property type="project" value="InterPro"/>
</dbReference>
<dbReference type="GO" id="GO:0004497">
    <property type="term" value="F:monooxygenase activity"/>
    <property type="evidence" value="ECO:0007669"/>
    <property type="project" value="UniProtKB-KW"/>
</dbReference>
<dbReference type="InterPro" id="IPR001128">
    <property type="entry name" value="Cyt_P450"/>
</dbReference>
<evidence type="ECO:0000256" key="7">
    <source>
        <dbReference type="ARBA" id="ARBA00022723"/>
    </source>
</evidence>
<dbReference type="InterPro" id="IPR036396">
    <property type="entry name" value="Cyt_P450_sf"/>
</dbReference>
<keyword evidence="7 13" id="KW-0479">Metal-binding</keyword>
<comment type="pathway">
    <text evidence="3">Secondary metabolite biosynthesis.</text>
</comment>
<evidence type="ECO:0000256" key="12">
    <source>
        <dbReference type="ARBA" id="ARBA00023136"/>
    </source>
</evidence>
<evidence type="ECO:0000256" key="14">
    <source>
        <dbReference type="RuleBase" id="RU000461"/>
    </source>
</evidence>
<evidence type="ECO:0000256" key="10">
    <source>
        <dbReference type="ARBA" id="ARBA00023004"/>
    </source>
</evidence>
<comment type="similarity">
    <text evidence="4 14">Belongs to the cytochrome P450 family.</text>
</comment>
<evidence type="ECO:0000256" key="8">
    <source>
        <dbReference type="ARBA" id="ARBA00022989"/>
    </source>
</evidence>
<dbReference type="Proteomes" id="UP001215151">
    <property type="component" value="Unassembled WGS sequence"/>
</dbReference>
<dbReference type="PRINTS" id="PR00463">
    <property type="entry name" value="EP450I"/>
</dbReference>
<dbReference type="GO" id="GO:0005506">
    <property type="term" value="F:iron ion binding"/>
    <property type="evidence" value="ECO:0007669"/>
    <property type="project" value="InterPro"/>
</dbReference>
<evidence type="ECO:0000256" key="3">
    <source>
        <dbReference type="ARBA" id="ARBA00005179"/>
    </source>
</evidence>
<keyword evidence="6" id="KW-0812">Transmembrane</keyword>
<sequence>MFAAATSALWACTLAGVLLVVLRRFTSRKASPQRYALPPGPKPWPILGNLFDMPTKNLGPSFNALTEKYGEYTYLNVLGQHVIVLGSYEAANALLEGRSAISSGRSPCVMAELTGYMPWEFGLWGYTDEWRRHRKAFHQLFHQNVIPDYRPSQIEQTRRFLRKLLDDPDRFVGHIRHLFGATILRIVYGLDVADHNDKYIGIAEKGADVYIKITVPGRYLVETFPILRHLPSWFPGAGFKREAASWKPAVQALRDAPFDNAKREVAEGIARPSIVASLLEKVTDEKDEQGKIGQEDLYRNITGIAYLTGADTTFSSVQAFFLAMAMHPDEQHKAQAELDSEVFRWHNVVPLGIPHETTADEEFNGWFIPKGTVLIPNQWAMARDHKAYPNPEEFKPERFLKDGALDPSVRDPLKYAFGFGRRICPGRHFADASMFIIVSSVLHAFDIAPPLGEDGKPVMLEAKMTADLLLSYPEPFKCRITPRSPKAEALVLSHDGAHDA</sequence>
<evidence type="ECO:0000256" key="5">
    <source>
        <dbReference type="ARBA" id="ARBA00022617"/>
    </source>
</evidence>
<comment type="cofactor">
    <cofactor evidence="1 13">
        <name>heme</name>
        <dbReference type="ChEBI" id="CHEBI:30413"/>
    </cofactor>
</comment>
<keyword evidence="5 13" id="KW-0349">Heme</keyword>
<dbReference type="GO" id="GO:0020037">
    <property type="term" value="F:heme binding"/>
    <property type="evidence" value="ECO:0007669"/>
    <property type="project" value="InterPro"/>
</dbReference>